<protein>
    <recommendedName>
        <fullName evidence="5">Response regulatory domain-containing protein</fullName>
    </recommendedName>
</protein>
<name>A0A6A4I3U2_9AGAR</name>
<feature type="compositionally biased region" description="Polar residues" evidence="4">
    <location>
        <begin position="226"/>
        <end position="237"/>
    </location>
</feature>
<feature type="modified residue" description="4-aspartylphosphate" evidence="3">
    <location>
        <position position="481"/>
    </location>
</feature>
<dbReference type="PANTHER" id="PTHR45339">
    <property type="entry name" value="HYBRID SIGNAL TRANSDUCTION HISTIDINE KINASE J"/>
    <property type="match status" value="1"/>
</dbReference>
<feature type="region of interest" description="Disordered" evidence="4">
    <location>
        <begin position="1"/>
        <end position="39"/>
    </location>
</feature>
<dbReference type="PROSITE" id="PS50110">
    <property type="entry name" value="RESPONSE_REGULATORY"/>
    <property type="match status" value="1"/>
</dbReference>
<evidence type="ECO:0000256" key="2">
    <source>
        <dbReference type="ARBA" id="ARBA00023012"/>
    </source>
</evidence>
<evidence type="ECO:0000313" key="7">
    <source>
        <dbReference type="Proteomes" id="UP000799118"/>
    </source>
</evidence>
<dbReference type="CDD" id="cd17546">
    <property type="entry name" value="REC_hyHK_CKI1_RcsC-like"/>
    <property type="match status" value="1"/>
</dbReference>
<feature type="region of interest" description="Disordered" evidence="4">
    <location>
        <begin position="374"/>
        <end position="417"/>
    </location>
</feature>
<gene>
    <name evidence="6" type="ORF">BT96DRAFT_358309</name>
</gene>
<feature type="compositionally biased region" description="Low complexity" evidence="4">
    <location>
        <begin position="291"/>
        <end position="306"/>
    </location>
</feature>
<dbReference type="Gene3D" id="3.40.50.2300">
    <property type="match status" value="1"/>
</dbReference>
<feature type="region of interest" description="Disordered" evidence="4">
    <location>
        <begin position="665"/>
        <end position="690"/>
    </location>
</feature>
<dbReference type="InterPro" id="IPR001789">
    <property type="entry name" value="Sig_transdc_resp-reg_receiver"/>
</dbReference>
<organism evidence="6 7">
    <name type="scientific">Gymnopus androsaceus JB14</name>
    <dbReference type="NCBI Taxonomy" id="1447944"/>
    <lineage>
        <taxon>Eukaryota</taxon>
        <taxon>Fungi</taxon>
        <taxon>Dikarya</taxon>
        <taxon>Basidiomycota</taxon>
        <taxon>Agaricomycotina</taxon>
        <taxon>Agaricomycetes</taxon>
        <taxon>Agaricomycetidae</taxon>
        <taxon>Agaricales</taxon>
        <taxon>Marasmiineae</taxon>
        <taxon>Omphalotaceae</taxon>
        <taxon>Gymnopus</taxon>
    </lineage>
</organism>
<feature type="compositionally biased region" description="Basic and acidic residues" evidence="4">
    <location>
        <begin position="677"/>
        <end position="690"/>
    </location>
</feature>
<feature type="compositionally biased region" description="Basic and acidic residues" evidence="4">
    <location>
        <begin position="254"/>
        <end position="265"/>
    </location>
</feature>
<dbReference type="SUPFAM" id="SSF52172">
    <property type="entry name" value="CheY-like"/>
    <property type="match status" value="1"/>
</dbReference>
<sequence>MPLLLHPPNRARPRLMISPSLPQLPGMSQPPTSLSNENPFVSSTVAQQILGPSYRSYPEANANDGGSNANSMAIAGMNDSVGRSALMKMSEISRRAGEVLNGNPAGNPTSSNNLFGFSEGVGDRPPSRLWTAATNAGLINPDGSFVNPLNNSASASSSATSTAEMLSSGAGVGPTKITSRRDALAKIEELQRMRPASAGFLSNAAAKLVNAMESFGPVKSEIPPQGSENSIDSSMSDASDEVVMPSASTLAENTEQKQQEQERDAQPNNLRLGDEPWNMRLPSVPPLSAFSPEQDSSSSQQQRQEQPSPPLSMLNPFPEYTSDHEGLQVYTVGHLMPKSAIDDMSGTWSFDAGMFDGGGNGFDLSNVQMGSNNMVGGQECRADGGSPSTMASSSSQLFDPSSPTSPPPSNSGSQKLRVRRSTFVPGWAVSPRVLLVDDDAVSRKLSSKFLQVFGCKIDVAVDGVGAVNKMNLEKYDLVLMDIVMPKLDGVSATSMIRQFDHMTPIISMTSNSKPNEIMTYYHSGMNDILPKPFTKQGLLDMLEKHLMHLKVIQQMSRIPRSVGIPPLSDSAFEEAITSQAALLTRPNNAHNNELGSSSSSNTLALTSDMSSSASTYSFSALPMADDDDMGRLNPLAGMGLSDEQYNMILNGIVNGETFAGSMDMGVQDAGSSAGMKRRLDERDDDERDGKRSRFELVLSSSEIGCVQTQHYNCTIHNRIF</sequence>
<keyword evidence="1 3" id="KW-0597">Phosphoprotein</keyword>
<dbReference type="SMART" id="SM00448">
    <property type="entry name" value="REC"/>
    <property type="match status" value="1"/>
</dbReference>
<dbReference type="FunFam" id="3.40.50.2300:FF:000212">
    <property type="entry name" value="Stress response regulator/HFS transcription factor"/>
    <property type="match status" value="1"/>
</dbReference>
<evidence type="ECO:0000313" key="6">
    <source>
        <dbReference type="EMBL" id="KAE9405131.1"/>
    </source>
</evidence>
<evidence type="ECO:0000256" key="1">
    <source>
        <dbReference type="ARBA" id="ARBA00022553"/>
    </source>
</evidence>
<dbReference type="OrthoDB" id="60033at2759"/>
<feature type="domain" description="Response regulatory" evidence="5">
    <location>
        <begin position="432"/>
        <end position="546"/>
    </location>
</feature>
<evidence type="ECO:0000256" key="4">
    <source>
        <dbReference type="SAM" id="MobiDB-lite"/>
    </source>
</evidence>
<dbReference type="PANTHER" id="PTHR45339:SF1">
    <property type="entry name" value="HYBRID SIGNAL TRANSDUCTION HISTIDINE KINASE J"/>
    <property type="match status" value="1"/>
</dbReference>
<keyword evidence="7" id="KW-1185">Reference proteome</keyword>
<dbReference type="GO" id="GO:0000160">
    <property type="term" value="P:phosphorelay signal transduction system"/>
    <property type="evidence" value="ECO:0007669"/>
    <property type="project" value="UniProtKB-KW"/>
</dbReference>
<dbReference type="InterPro" id="IPR011006">
    <property type="entry name" value="CheY-like_superfamily"/>
</dbReference>
<feature type="compositionally biased region" description="Low complexity" evidence="4">
    <location>
        <begin position="386"/>
        <end position="402"/>
    </location>
</feature>
<dbReference type="Proteomes" id="UP000799118">
    <property type="component" value="Unassembled WGS sequence"/>
</dbReference>
<accession>A0A6A4I3U2</accession>
<dbReference type="Pfam" id="PF00072">
    <property type="entry name" value="Response_reg"/>
    <property type="match status" value="1"/>
</dbReference>
<evidence type="ECO:0000259" key="5">
    <source>
        <dbReference type="PROSITE" id="PS50110"/>
    </source>
</evidence>
<evidence type="ECO:0000256" key="3">
    <source>
        <dbReference type="PROSITE-ProRule" id="PRU00169"/>
    </source>
</evidence>
<dbReference type="AlphaFoldDB" id="A0A6A4I3U2"/>
<keyword evidence="2" id="KW-0902">Two-component regulatory system</keyword>
<feature type="region of interest" description="Disordered" evidence="4">
    <location>
        <begin position="219"/>
        <end position="320"/>
    </location>
</feature>
<reference evidence="6" key="1">
    <citation type="journal article" date="2019" name="Environ. Microbiol.">
        <title>Fungal ecological strategies reflected in gene transcription - a case study of two litter decomposers.</title>
        <authorList>
            <person name="Barbi F."/>
            <person name="Kohler A."/>
            <person name="Barry K."/>
            <person name="Baskaran P."/>
            <person name="Daum C."/>
            <person name="Fauchery L."/>
            <person name="Ihrmark K."/>
            <person name="Kuo A."/>
            <person name="LaButti K."/>
            <person name="Lipzen A."/>
            <person name="Morin E."/>
            <person name="Grigoriev I.V."/>
            <person name="Henrissat B."/>
            <person name="Lindahl B."/>
            <person name="Martin F."/>
        </authorList>
    </citation>
    <scope>NUCLEOTIDE SEQUENCE</scope>
    <source>
        <strain evidence="6">JB14</strain>
    </source>
</reference>
<dbReference type="EMBL" id="ML769411">
    <property type="protein sequence ID" value="KAE9405131.1"/>
    <property type="molecule type" value="Genomic_DNA"/>
</dbReference>
<feature type="compositionally biased region" description="Polar residues" evidence="4">
    <location>
        <begin position="29"/>
        <end position="39"/>
    </location>
</feature>
<proteinExistence type="predicted"/>